<keyword evidence="1" id="KW-0812">Transmembrane</keyword>
<name>A0ABX1MKZ3_9RHOO</name>
<comment type="caution">
    <text evidence="2">The sequence shown here is derived from an EMBL/GenBank/DDBJ whole genome shotgun (WGS) entry which is preliminary data.</text>
</comment>
<reference evidence="2 3" key="1">
    <citation type="submission" date="2019-12" db="EMBL/GenBank/DDBJ databases">
        <title>Comparative genomics gives insights into the taxonomy of the Azoarcus-Aromatoleum group and reveals separate origins of nif in the plant-associated Azoarcus and non-plant-associated Aromatoleum sub-groups.</title>
        <authorList>
            <person name="Lafos M."/>
            <person name="Maluk M."/>
            <person name="Batista M."/>
            <person name="Junghare M."/>
            <person name="Carmona M."/>
            <person name="Faoro H."/>
            <person name="Cruz L.M."/>
            <person name="Battistoni F."/>
            <person name="De Souza E."/>
            <person name="Pedrosa F."/>
            <person name="Chen W.-M."/>
            <person name="Poole P.S."/>
            <person name="Dixon R.A."/>
            <person name="James E.K."/>
        </authorList>
    </citation>
    <scope>NUCLEOTIDE SEQUENCE [LARGE SCALE GENOMIC DNA]</scope>
    <source>
        <strain evidence="2 3">ToN1</strain>
    </source>
</reference>
<protein>
    <submittedName>
        <fullName evidence="2">Uncharacterized protein</fullName>
    </submittedName>
</protein>
<evidence type="ECO:0000313" key="3">
    <source>
        <dbReference type="Proteomes" id="UP000652074"/>
    </source>
</evidence>
<keyword evidence="1" id="KW-1133">Transmembrane helix</keyword>
<evidence type="ECO:0000256" key="1">
    <source>
        <dbReference type="SAM" id="Phobius"/>
    </source>
</evidence>
<dbReference type="Proteomes" id="UP000652074">
    <property type="component" value="Unassembled WGS sequence"/>
</dbReference>
<keyword evidence="1" id="KW-0472">Membrane</keyword>
<proteinExistence type="predicted"/>
<keyword evidence="3" id="KW-1185">Reference proteome</keyword>
<accession>A0ABX1MKZ3</accession>
<feature type="transmembrane region" description="Helical" evidence="1">
    <location>
        <begin position="38"/>
        <end position="59"/>
    </location>
</feature>
<dbReference type="EMBL" id="WTVR01000014">
    <property type="protein sequence ID" value="NMF88628.1"/>
    <property type="molecule type" value="Genomic_DNA"/>
</dbReference>
<evidence type="ECO:0000313" key="2">
    <source>
        <dbReference type="EMBL" id="NMF88628.1"/>
    </source>
</evidence>
<dbReference type="RefSeq" id="WP_169206042.1">
    <property type="nucleotide sequence ID" value="NZ_CP059560.1"/>
</dbReference>
<sequence>MHTSDRSQQNRILVAKVASSYETGMFQCVGWLTAAFKLVSAGACAICAPWAICTAKLYMDMTARRGGRHAMVAVMVLDELGSDDAESR</sequence>
<gene>
    <name evidence="2" type="ORF">GPA26_09035</name>
</gene>
<organism evidence="2 3">
    <name type="scientific">Aromatoleum petrolei</name>
    <dbReference type="NCBI Taxonomy" id="76116"/>
    <lineage>
        <taxon>Bacteria</taxon>
        <taxon>Pseudomonadati</taxon>
        <taxon>Pseudomonadota</taxon>
        <taxon>Betaproteobacteria</taxon>
        <taxon>Rhodocyclales</taxon>
        <taxon>Rhodocyclaceae</taxon>
        <taxon>Aromatoleum</taxon>
    </lineage>
</organism>